<accession>A0ABP0BPQ7</accession>
<dbReference type="Pfam" id="PF00144">
    <property type="entry name" value="Beta-lactamase"/>
    <property type="match status" value="1"/>
</dbReference>
<evidence type="ECO:0008006" key="6">
    <source>
        <dbReference type="Google" id="ProtNLM"/>
    </source>
</evidence>
<protein>
    <recommendedName>
        <fullName evidence="6">Beta-lactamase-related domain-containing protein</fullName>
    </recommendedName>
</protein>
<evidence type="ECO:0000259" key="3">
    <source>
        <dbReference type="Pfam" id="PF26335"/>
    </source>
</evidence>
<feature type="chain" id="PRO_5047082147" description="Beta-lactamase-related domain-containing protein" evidence="1">
    <location>
        <begin position="21"/>
        <end position="624"/>
    </location>
</feature>
<dbReference type="Proteomes" id="UP001642482">
    <property type="component" value="Unassembled WGS sequence"/>
</dbReference>
<name>A0ABP0BPQ7_9PEZI</name>
<feature type="signal peptide" evidence="1">
    <location>
        <begin position="1"/>
        <end position="20"/>
    </location>
</feature>
<dbReference type="PANTHER" id="PTHR22935:SF97">
    <property type="entry name" value="BETA-LACTAMASE-RELATED DOMAIN-CONTAINING PROTEIN"/>
    <property type="match status" value="1"/>
</dbReference>
<dbReference type="EMBL" id="CAWUHD010000041">
    <property type="protein sequence ID" value="CAK7221682.1"/>
    <property type="molecule type" value="Genomic_DNA"/>
</dbReference>
<sequence length="624" mass="65641">MKSSHIVALTAACLAPIALADFSTGSWPAPHDLSSNSSLIRKAFVNITETLHEYILDDGNLNSPAPELIAGISNLTFSLGAFSIHDAAASEVLQYHYTAPEIATAGNGTTSVNADSIYRVASVTKVLTVLSGLTSIPASDWDRPLSDVFPVLSSYQEAHPGGFFSVNWTAVTLRNLAAQISGVPRDGFPSLNELELSAALGQVDAVAMGLPPYNISDPLQDSPCVNYLLSSLNSSSSSSGAGGSADSSLELCPAGPYLESVSNRPPTFDPWTSPGYANNGFSLLGLALANLTNSSFPDLVQKAVFNPLNMTSSYIMTPPESEWNRSVIAYPSAPATYFDIDAGVFAGSGAALSTQSDLARLGEGILKSALLPSAETRRWMKPVSFTGRLQYAVGAPWEIHRYTLLNNKVVDLYTKSGDSGAYSAFLVLIPDYDLGFSLLSASSTLSLRFEILAAIADVVTYTLVPGVDAQAAAEASANYAGTYTSGNSSLTLIVNQTSSGPIPLGGFPGPGLVISNWTSNGTDVLKSQFATYTGIPPYRLLPSVPHPANRPSFRLVTAIDEPSAQLPISDTLFSGRGFVAADWVGVDALTYGGIGTTFFQFDIGSDGKATSVSPMAFRETLKKV</sequence>
<dbReference type="InterPro" id="IPR012338">
    <property type="entry name" value="Beta-lactam/transpept-like"/>
</dbReference>
<comment type="caution">
    <text evidence="4">The sequence shown here is derived from an EMBL/GenBank/DDBJ whole genome shotgun (WGS) entry which is preliminary data.</text>
</comment>
<evidence type="ECO:0000313" key="5">
    <source>
        <dbReference type="Proteomes" id="UP001642482"/>
    </source>
</evidence>
<keyword evidence="5" id="KW-1185">Reference proteome</keyword>
<dbReference type="PANTHER" id="PTHR22935">
    <property type="entry name" value="PENICILLIN-BINDING PROTEIN"/>
    <property type="match status" value="1"/>
</dbReference>
<feature type="domain" description="Beta-lactamase-related" evidence="2">
    <location>
        <begin position="108"/>
        <end position="453"/>
    </location>
</feature>
<evidence type="ECO:0000259" key="2">
    <source>
        <dbReference type="Pfam" id="PF00144"/>
    </source>
</evidence>
<evidence type="ECO:0000313" key="4">
    <source>
        <dbReference type="EMBL" id="CAK7221682.1"/>
    </source>
</evidence>
<dbReference type="Pfam" id="PF26335">
    <property type="entry name" value="ARB_00930_C"/>
    <property type="match status" value="1"/>
</dbReference>
<dbReference type="InterPro" id="IPR051478">
    <property type="entry name" value="Beta-lactamase-like_AB/R"/>
</dbReference>
<gene>
    <name evidence="4" type="ORF">SEUCBS140593_004648</name>
</gene>
<evidence type="ECO:0000256" key="1">
    <source>
        <dbReference type="SAM" id="SignalP"/>
    </source>
</evidence>
<dbReference type="InterPro" id="IPR001466">
    <property type="entry name" value="Beta-lactam-related"/>
</dbReference>
<feature type="domain" description="Beta-lactamase-like ARB-00930-like C-terminal" evidence="3">
    <location>
        <begin position="471"/>
        <end position="624"/>
    </location>
</feature>
<keyword evidence="1" id="KW-0732">Signal</keyword>
<dbReference type="Gene3D" id="3.40.710.10">
    <property type="entry name" value="DD-peptidase/beta-lactamase superfamily"/>
    <property type="match status" value="1"/>
</dbReference>
<dbReference type="SUPFAM" id="SSF56601">
    <property type="entry name" value="beta-lactamase/transpeptidase-like"/>
    <property type="match status" value="1"/>
</dbReference>
<reference evidence="4 5" key="1">
    <citation type="submission" date="2024-01" db="EMBL/GenBank/DDBJ databases">
        <authorList>
            <person name="Allen C."/>
            <person name="Tagirdzhanova G."/>
        </authorList>
    </citation>
    <scope>NUCLEOTIDE SEQUENCE [LARGE SCALE GENOMIC DNA]</scope>
</reference>
<proteinExistence type="predicted"/>
<dbReference type="InterPro" id="IPR058664">
    <property type="entry name" value="ARB_00930-like_C"/>
</dbReference>
<organism evidence="4 5">
    <name type="scientific">Sporothrix eucalyptigena</name>
    <dbReference type="NCBI Taxonomy" id="1812306"/>
    <lineage>
        <taxon>Eukaryota</taxon>
        <taxon>Fungi</taxon>
        <taxon>Dikarya</taxon>
        <taxon>Ascomycota</taxon>
        <taxon>Pezizomycotina</taxon>
        <taxon>Sordariomycetes</taxon>
        <taxon>Sordariomycetidae</taxon>
        <taxon>Ophiostomatales</taxon>
        <taxon>Ophiostomataceae</taxon>
        <taxon>Sporothrix</taxon>
    </lineage>
</organism>